<proteinExistence type="predicted"/>
<dbReference type="GO" id="GO:0050832">
    <property type="term" value="P:defense response to fungus"/>
    <property type="evidence" value="ECO:0007669"/>
    <property type="project" value="InterPro"/>
</dbReference>
<dbReference type="PANTHER" id="PTHR33432">
    <property type="entry name" value="PROTEIN EMSY-LIKE 4"/>
    <property type="match status" value="1"/>
</dbReference>
<accession>A0A834ZBP9</accession>
<dbReference type="PANTHER" id="PTHR33432:SF27">
    <property type="entry name" value="PROTEIN EMSY-LIKE 3"/>
    <property type="match status" value="1"/>
</dbReference>
<dbReference type="OrthoDB" id="1741841at2759"/>
<reference evidence="3 4" key="1">
    <citation type="submission" date="2020-04" db="EMBL/GenBank/DDBJ databases">
        <title>Plant Genome Project.</title>
        <authorList>
            <person name="Zhang R.-G."/>
        </authorList>
    </citation>
    <scope>NUCLEOTIDE SEQUENCE [LARGE SCALE GENOMIC DNA]</scope>
    <source>
        <strain evidence="3">YNK0</strain>
        <tissue evidence="3">Leaf</tissue>
    </source>
</reference>
<name>A0A834ZBP9_TETSI</name>
<dbReference type="AlphaFoldDB" id="A0A834ZBP9"/>
<keyword evidence="2" id="KW-0732">Signal</keyword>
<feature type="signal peptide" evidence="2">
    <location>
        <begin position="1"/>
        <end position="18"/>
    </location>
</feature>
<feature type="region of interest" description="Disordered" evidence="1">
    <location>
        <begin position="175"/>
        <end position="232"/>
    </location>
</feature>
<protein>
    <submittedName>
        <fullName evidence="3">Uncharacterized protein</fullName>
    </submittedName>
</protein>
<organism evidence="3 4">
    <name type="scientific">Tetracentron sinense</name>
    <name type="common">Spur-leaf</name>
    <dbReference type="NCBI Taxonomy" id="13715"/>
    <lineage>
        <taxon>Eukaryota</taxon>
        <taxon>Viridiplantae</taxon>
        <taxon>Streptophyta</taxon>
        <taxon>Embryophyta</taxon>
        <taxon>Tracheophyta</taxon>
        <taxon>Spermatophyta</taxon>
        <taxon>Magnoliopsida</taxon>
        <taxon>Trochodendrales</taxon>
        <taxon>Trochodendraceae</taxon>
        <taxon>Tetracentron</taxon>
    </lineage>
</organism>
<keyword evidence="4" id="KW-1185">Reference proteome</keyword>
<comment type="caution">
    <text evidence="3">The sequence shown here is derived from an EMBL/GenBank/DDBJ whole genome shotgun (WGS) entry which is preliminary data.</text>
</comment>
<feature type="chain" id="PRO_5032327847" evidence="2">
    <location>
        <begin position="19"/>
        <end position="476"/>
    </location>
</feature>
<feature type="compositionally biased region" description="Basic and acidic residues" evidence="1">
    <location>
        <begin position="320"/>
        <end position="330"/>
    </location>
</feature>
<dbReference type="EMBL" id="JABCRI010000007">
    <property type="protein sequence ID" value="KAF8403895.1"/>
    <property type="molecule type" value="Genomic_DNA"/>
</dbReference>
<evidence type="ECO:0000256" key="1">
    <source>
        <dbReference type="SAM" id="MobiDB-lite"/>
    </source>
</evidence>
<evidence type="ECO:0000313" key="3">
    <source>
        <dbReference type="EMBL" id="KAF8403895.1"/>
    </source>
</evidence>
<feature type="region of interest" description="Disordered" evidence="1">
    <location>
        <begin position="320"/>
        <end position="350"/>
    </location>
</feature>
<feature type="compositionally biased region" description="Gly residues" evidence="1">
    <location>
        <begin position="204"/>
        <end position="218"/>
    </location>
</feature>
<gene>
    <name evidence="3" type="ORF">HHK36_012001</name>
</gene>
<dbReference type="Proteomes" id="UP000655225">
    <property type="component" value="Unassembled WGS sequence"/>
</dbReference>
<evidence type="ECO:0000313" key="4">
    <source>
        <dbReference type="Proteomes" id="UP000655225"/>
    </source>
</evidence>
<evidence type="ECO:0000256" key="2">
    <source>
        <dbReference type="SAM" id="SignalP"/>
    </source>
</evidence>
<sequence>MALFGVRLFCTDLLHLDALMFSCTTDLLIIEHHRETDFQVERAFRRKRVWEECDGFRGAPAKSWLNMQDPISSGIGILVCFPLPFPTPSPVSPALRVMENADFLLLPMVNLSLEILIDVCFTWGSQQLLLLGDMKLSFSSMCLILLYICTYPRDEVVVDPFQSVADNSRLSISPEDIRWEGEDPGMSRRGGRGGPGRGFKKSAGRGGGVPGAGRGRGAIKGQSKKDLLPSQNGIGKKASVDIEILHTDMLIKEVERIFGASHPDPLEIEKAKKVLKEHEQALVDAIARLADASDGESDDGEHAFSHGQSMDRELGWKNRKYGTEEGRGDGLDGNQMARGGRVASDDPQDGDEGVFWVVESVGGDDIFIDPVKSHWGKLGCYSLVKFKTACNWRASNKTNHLVKPIILGSQQTSPNFVATHANQLSNFPEINPQIDGKISIYRLKAELHGKQLGQETRNKVSKEYWGQDDNDPNIFH</sequence>
<dbReference type="GO" id="GO:0005634">
    <property type="term" value="C:nucleus"/>
    <property type="evidence" value="ECO:0007669"/>
    <property type="project" value="TreeGrafter"/>
</dbReference>
<dbReference type="InterPro" id="IPR033485">
    <property type="entry name" value="EMSY-LIKE_plant"/>
</dbReference>